<feature type="compositionally biased region" description="Basic residues" evidence="1">
    <location>
        <begin position="84"/>
        <end position="95"/>
    </location>
</feature>
<dbReference type="EMBL" id="OZ023713">
    <property type="protein sequence ID" value="CAK9862220.1"/>
    <property type="molecule type" value="Genomic_DNA"/>
</dbReference>
<keyword evidence="3" id="KW-1185">Reference proteome</keyword>
<accession>A0ABP1AI55</accession>
<evidence type="ECO:0000313" key="2">
    <source>
        <dbReference type="EMBL" id="CAK9862220.1"/>
    </source>
</evidence>
<evidence type="ECO:0000256" key="1">
    <source>
        <dbReference type="SAM" id="MobiDB-lite"/>
    </source>
</evidence>
<proteinExistence type="predicted"/>
<gene>
    <name evidence="2" type="ORF">CSSPJE1EN2_LOCUS5215</name>
</gene>
<name>A0ABP1AI55_9BRYO</name>
<organism evidence="2 3">
    <name type="scientific">Sphagnum jensenii</name>
    <dbReference type="NCBI Taxonomy" id="128206"/>
    <lineage>
        <taxon>Eukaryota</taxon>
        <taxon>Viridiplantae</taxon>
        <taxon>Streptophyta</taxon>
        <taxon>Embryophyta</taxon>
        <taxon>Bryophyta</taxon>
        <taxon>Sphagnophytina</taxon>
        <taxon>Sphagnopsida</taxon>
        <taxon>Sphagnales</taxon>
        <taxon>Sphagnaceae</taxon>
        <taxon>Sphagnum</taxon>
    </lineage>
</organism>
<dbReference type="Proteomes" id="UP001497522">
    <property type="component" value="Chromosome 12"/>
</dbReference>
<feature type="region of interest" description="Disordered" evidence="1">
    <location>
        <begin position="79"/>
        <end position="102"/>
    </location>
</feature>
<sequence>MRGGGGGGGEGKKLLRKKGAVVYVSAELPHFLYSNKKLNKRAMMITVDDVLTHVLLPLEKKRETEKTYSDGKKGIMARLDDRKAAKREKKRKRKGVVCNSLY</sequence>
<protein>
    <submittedName>
        <fullName evidence="2">Uncharacterized protein</fullName>
    </submittedName>
</protein>
<evidence type="ECO:0000313" key="3">
    <source>
        <dbReference type="Proteomes" id="UP001497522"/>
    </source>
</evidence>
<reference evidence="2" key="1">
    <citation type="submission" date="2024-03" db="EMBL/GenBank/DDBJ databases">
        <authorList>
            <consortium name="ELIXIR-Norway"/>
            <consortium name="Elixir Norway"/>
        </authorList>
    </citation>
    <scope>NUCLEOTIDE SEQUENCE</scope>
</reference>